<dbReference type="AlphaFoldDB" id="V5SIR8"/>
<dbReference type="EMBL" id="CP006912">
    <property type="protein sequence ID" value="AHB49975.1"/>
    <property type="molecule type" value="Genomic_DNA"/>
</dbReference>
<dbReference type="PATRIC" id="fig|1029756.8.peg.1015"/>
<sequence>MFSSSYSPELSSNDLSLPFWIERDTKNRSALFAQELDCRHSSLRSLIACTKVLDDNMRLRITFWALPAHDILLLGMMSKCAEPDLPALKTYRVRSQAPEFAPKRLTTRDSD</sequence>
<name>V5SIR8_9HYPH</name>
<dbReference type="HOGENOM" id="CLU_2154916_0_0_5"/>
<dbReference type="Proteomes" id="UP000018542">
    <property type="component" value="Chromosome"/>
</dbReference>
<protein>
    <submittedName>
        <fullName evidence="1">Uncharacterized protein</fullName>
    </submittedName>
</protein>
<dbReference type="KEGG" id="hni:W911_04835"/>
<keyword evidence="2" id="KW-1185">Reference proteome</keyword>
<gene>
    <name evidence="1" type="ORF">W911_04835</name>
</gene>
<evidence type="ECO:0000313" key="1">
    <source>
        <dbReference type="EMBL" id="AHB49975.1"/>
    </source>
</evidence>
<proteinExistence type="predicted"/>
<accession>V5SIR8</accession>
<organism evidence="1 2">
    <name type="scientific">Hyphomicrobium nitrativorans NL23</name>
    <dbReference type="NCBI Taxonomy" id="1029756"/>
    <lineage>
        <taxon>Bacteria</taxon>
        <taxon>Pseudomonadati</taxon>
        <taxon>Pseudomonadota</taxon>
        <taxon>Alphaproteobacteria</taxon>
        <taxon>Hyphomicrobiales</taxon>
        <taxon>Hyphomicrobiaceae</taxon>
        <taxon>Hyphomicrobium</taxon>
    </lineage>
</organism>
<evidence type="ECO:0000313" key="2">
    <source>
        <dbReference type="Proteomes" id="UP000018542"/>
    </source>
</evidence>
<reference evidence="1 2" key="1">
    <citation type="journal article" date="2014" name="Genome Announc.">
        <title>Complete Genome Sequence of Hyphomicrobium nitrativorans Strain NL23, a Denitrifying Bacterium Isolated from Biofilm of a Methanol-Fed Denitrification System Treating Seawater at the Montreal Biodome.</title>
        <authorList>
            <person name="Martineau C."/>
            <person name="Villeneuve C."/>
            <person name="Mauffrey F."/>
            <person name="Villemur R."/>
        </authorList>
    </citation>
    <scope>NUCLEOTIDE SEQUENCE [LARGE SCALE GENOMIC DNA]</scope>
    <source>
        <strain evidence="1">NL23</strain>
    </source>
</reference>